<feature type="compositionally biased region" description="Gly residues" evidence="6">
    <location>
        <begin position="399"/>
        <end position="410"/>
    </location>
</feature>
<comment type="subcellular location">
    <subcellularLocation>
        <location evidence="1">Cell membrane</location>
        <topology evidence="1">Multi-pass membrane protein</topology>
    </subcellularLocation>
</comment>
<evidence type="ECO:0000256" key="5">
    <source>
        <dbReference type="ARBA" id="ARBA00023136"/>
    </source>
</evidence>
<evidence type="ECO:0000256" key="1">
    <source>
        <dbReference type="ARBA" id="ARBA00004651"/>
    </source>
</evidence>
<feature type="compositionally biased region" description="Basic and acidic residues" evidence="6">
    <location>
        <begin position="379"/>
        <end position="394"/>
    </location>
</feature>
<dbReference type="Proteomes" id="UP000216300">
    <property type="component" value="Unassembled WGS sequence"/>
</dbReference>
<keyword evidence="4 7" id="KW-1133">Transmembrane helix</keyword>
<evidence type="ECO:0000259" key="8">
    <source>
        <dbReference type="PROSITE" id="PS50850"/>
    </source>
</evidence>
<feature type="transmembrane region" description="Helical" evidence="7">
    <location>
        <begin position="341"/>
        <end position="359"/>
    </location>
</feature>
<evidence type="ECO:0000256" key="3">
    <source>
        <dbReference type="ARBA" id="ARBA00022692"/>
    </source>
</evidence>
<evidence type="ECO:0000256" key="6">
    <source>
        <dbReference type="SAM" id="MobiDB-lite"/>
    </source>
</evidence>
<dbReference type="AlphaFoldDB" id="A0A255EXB9"/>
<dbReference type="CDD" id="cd17325">
    <property type="entry name" value="MFS_MdtG_SLC18_like"/>
    <property type="match status" value="1"/>
</dbReference>
<keyword evidence="3 7" id="KW-0812">Transmembrane</keyword>
<evidence type="ECO:0000313" key="9">
    <source>
        <dbReference type="EMBL" id="OYN92783.1"/>
    </source>
</evidence>
<keyword evidence="10" id="KW-1185">Reference proteome</keyword>
<dbReference type="InterPro" id="IPR011701">
    <property type="entry name" value="MFS"/>
</dbReference>
<dbReference type="InterPro" id="IPR050930">
    <property type="entry name" value="MFS_Vesicular_Transporter"/>
</dbReference>
<keyword evidence="2" id="KW-0813">Transport</keyword>
<dbReference type="SUPFAM" id="SSF103473">
    <property type="entry name" value="MFS general substrate transporter"/>
    <property type="match status" value="1"/>
</dbReference>
<comment type="caution">
    <text evidence="9">The sequence shown here is derived from an EMBL/GenBank/DDBJ whole genome shotgun (WGS) entry which is preliminary data.</text>
</comment>
<dbReference type="Gene3D" id="1.20.1250.20">
    <property type="entry name" value="MFS general substrate transporter like domains"/>
    <property type="match status" value="2"/>
</dbReference>
<dbReference type="Pfam" id="PF07690">
    <property type="entry name" value="MFS_1"/>
    <property type="match status" value="1"/>
</dbReference>
<feature type="transmembrane region" description="Helical" evidence="7">
    <location>
        <begin position="23"/>
        <end position="43"/>
    </location>
</feature>
<dbReference type="PRINTS" id="PR01036">
    <property type="entry name" value="TCRTETB"/>
</dbReference>
<feature type="transmembrane region" description="Helical" evidence="7">
    <location>
        <begin position="144"/>
        <end position="162"/>
    </location>
</feature>
<feature type="transmembrane region" description="Helical" evidence="7">
    <location>
        <begin position="279"/>
        <end position="301"/>
    </location>
</feature>
<dbReference type="PANTHER" id="PTHR23506:SF23">
    <property type="entry name" value="GH10249P"/>
    <property type="match status" value="1"/>
</dbReference>
<dbReference type="InterPro" id="IPR036259">
    <property type="entry name" value="MFS_trans_sf"/>
</dbReference>
<sequence length="410" mass="42311">MVGFGVVVPVLPPFVQSFGGDNLAVGFAVSSFALMRLLTSPWVPKVVSALGARSTLGIGMFIVAASSALVGFAANYPQLVVFRAMGGIGSAMFTVSAMVLLVNASPANRRGRTMSLYQGGFLLGGMAGPAVGGLLAQISLTAPFFFYAGTLTAAGVVALVLIRPTDATSAKRDTTVVPLRTLLRDSRYQAACVAGFANGWSSMGVRNSLIPIFVVSTLMLEPAWTGYAFAIAAVVQTITLTQAGKWSDTLGRRPVMIAGGLIAAGAMMAVPFVGSYWLLVVVLCFYGIAAALQGTAPAALVGDIAGGRSGPPFALWSMTVDFGSILGPLAAGWLADHTSLYAAYGISAAFLALGALMAIRMPGGRPIDEDADTPAPTRSRTDDRPTPDRTDRPRLGRSVGPGGTRGRLDG</sequence>
<feature type="transmembrane region" description="Helical" evidence="7">
    <location>
        <begin position="255"/>
        <end position="273"/>
    </location>
</feature>
<proteinExistence type="predicted"/>
<feature type="transmembrane region" description="Helical" evidence="7">
    <location>
        <begin position="80"/>
        <end position="104"/>
    </location>
</feature>
<dbReference type="GO" id="GO:0005886">
    <property type="term" value="C:plasma membrane"/>
    <property type="evidence" value="ECO:0007669"/>
    <property type="project" value="UniProtKB-SubCell"/>
</dbReference>
<gene>
    <name evidence="9" type="ORF">CGZ91_01980</name>
</gene>
<dbReference type="PROSITE" id="PS50850">
    <property type="entry name" value="MFS"/>
    <property type="match status" value="1"/>
</dbReference>
<protein>
    <submittedName>
        <fullName evidence="9">MFS transporter</fullName>
    </submittedName>
</protein>
<dbReference type="OrthoDB" id="9793283at2"/>
<keyword evidence="5 7" id="KW-0472">Membrane</keyword>
<accession>A0A255EXB9</accession>
<dbReference type="EMBL" id="NMVJ01000001">
    <property type="protein sequence ID" value="OYN92783.1"/>
    <property type="molecule type" value="Genomic_DNA"/>
</dbReference>
<evidence type="ECO:0000313" key="10">
    <source>
        <dbReference type="Proteomes" id="UP000216300"/>
    </source>
</evidence>
<dbReference type="GO" id="GO:0022857">
    <property type="term" value="F:transmembrane transporter activity"/>
    <property type="evidence" value="ECO:0007669"/>
    <property type="project" value="InterPro"/>
</dbReference>
<feature type="transmembrane region" description="Helical" evidence="7">
    <location>
        <begin position="313"/>
        <end position="335"/>
    </location>
</feature>
<dbReference type="InterPro" id="IPR020846">
    <property type="entry name" value="MFS_dom"/>
</dbReference>
<feature type="domain" description="Major facilitator superfamily (MFS) profile" evidence="8">
    <location>
        <begin position="1"/>
        <end position="366"/>
    </location>
</feature>
<evidence type="ECO:0000256" key="4">
    <source>
        <dbReference type="ARBA" id="ARBA00022989"/>
    </source>
</evidence>
<feature type="transmembrane region" description="Helical" evidence="7">
    <location>
        <begin position="55"/>
        <end position="74"/>
    </location>
</feature>
<name>A0A255EXB9_9ACTN</name>
<organism evidence="9 10">
    <name type="scientific">Parenemella sanctibonifatiensis</name>
    <dbReference type="NCBI Taxonomy" id="2016505"/>
    <lineage>
        <taxon>Bacteria</taxon>
        <taxon>Bacillati</taxon>
        <taxon>Actinomycetota</taxon>
        <taxon>Actinomycetes</taxon>
        <taxon>Propionibacteriales</taxon>
        <taxon>Propionibacteriaceae</taxon>
        <taxon>Parenemella</taxon>
    </lineage>
</organism>
<evidence type="ECO:0000256" key="2">
    <source>
        <dbReference type="ARBA" id="ARBA00022448"/>
    </source>
</evidence>
<evidence type="ECO:0000256" key="7">
    <source>
        <dbReference type="SAM" id="Phobius"/>
    </source>
</evidence>
<feature type="region of interest" description="Disordered" evidence="6">
    <location>
        <begin position="366"/>
        <end position="410"/>
    </location>
</feature>
<dbReference type="PANTHER" id="PTHR23506">
    <property type="entry name" value="GH10249P"/>
    <property type="match status" value="1"/>
</dbReference>
<reference evidence="9 10" key="1">
    <citation type="submission" date="2017-07" db="EMBL/GenBank/DDBJ databases">
        <title>Draft whole genome sequences of clinical Proprionibacteriaceae strains.</title>
        <authorList>
            <person name="Bernier A.-M."/>
            <person name="Bernard K."/>
            <person name="Domingo M.-C."/>
        </authorList>
    </citation>
    <scope>NUCLEOTIDE SEQUENCE [LARGE SCALE GENOMIC DNA]</scope>
    <source>
        <strain evidence="9 10">NML 150081</strain>
    </source>
</reference>
<feature type="transmembrane region" description="Helical" evidence="7">
    <location>
        <begin position="116"/>
        <end position="138"/>
    </location>
</feature>